<evidence type="ECO:0000256" key="1">
    <source>
        <dbReference type="SAM" id="MobiDB-lite"/>
    </source>
</evidence>
<dbReference type="SUPFAM" id="SSF53756">
    <property type="entry name" value="UDP-Glycosyltransferase/glycogen phosphorylase"/>
    <property type="match status" value="1"/>
</dbReference>
<dbReference type="EMBL" id="JAUSYY010000001">
    <property type="protein sequence ID" value="MDQ0894277.1"/>
    <property type="molecule type" value="Genomic_DNA"/>
</dbReference>
<evidence type="ECO:0008006" key="4">
    <source>
        <dbReference type="Google" id="ProtNLM"/>
    </source>
</evidence>
<comment type="caution">
    <text evidence="2">The sequence shown here is derived from an EMBL/GenBank/DDBJ whole genome shotgun (WGS) entry which is preliminary data.</text>
</comment>
<feature type="region of interest" description="Disordered" evidence="1">
    <location>
        <begin position="54"/>
        <end position="75"/>
    </location>
</feature>
<protein>
    <recommendedName>
        <fullName evidence="4">Glycosyltransferase involved in cell wall biosynthesis</fullName>
    </recommendedName>
</protein>
<dbReference type="Proteomes" id="UP001239083">
    <property type="component" value="Unassembled WGS sequence"/>
</dbReference>
<organism evidence="2 3">
    <name type="scientific">Agromyces ramosus</name>
    <dbReference type="NCBI Taxonomy" id="33879"/>
    <lineage>
        <taxon>Bacteria</taxon>
        <taxon>Bacillati</taxon>
        <taxon>Actinomycetota</taxon>
        <taxon>Actinomycetes</taxon>
        <taxon>Micrococcales</taxon>
        <taxon>Microbacteriaceae</taxon>
        <taxon>Agromyces</taxon>
    </lineage>
</organism>
<evidence type="ECO:0000313" key="2">
    <source>
        <dbReference type="EMBL" id="MDQ0894277.1"/>
    </source>
</evidence>
<keyword evidence="3" id="KW-1185">Reference proteome</keyword>
<dbReference type="RefSeq" id="WP_307041397.1">
    <property type="nucleotide sequence ID" value="NZ_JAUSYY010000001.1"/>
</dbReference>
<dbReference type="Gene3D" id="3.40.50.2000">
    <property type="entry name" value="Glycogen Phosphorylase B"/>
    <property type="match status" value="1"/>
</dbReference>
<proteinExistence type="predicted"/>
<dbReference type="Gene3D" id="3.40.50.11090">
    <property type="match status" value="1"/>
</dbReference>
<accession>A0ABU0R964</accession>
<evidence type="ECO:0000313" key="3">
    <source>
        <dbReference type="Proteomes" id="UP001239083"/>
    </source>
</evidence>
<sequence>MAGRVTAAELVARLRREGVRGVVRRAAFELSRRTGAEVLEATIAEEDLADPLDARRLPGPLGRRPRRGGGADDGGGGVAAIRAGWVSTAPGPGSGGHTTLFRMISGASERGLDSTLFIYDPRGGDVRRHERVIREHWPWLDVRVRDAADGIEGVDAAVASSWETAHVLAVRGTAPMARLYFVQDFEPLFYPQGSLRALAEDSYRFGFRTIALGEMVQAELAGLGVASELAPFGRDGDAYRLLPGRRPRSGVVFYAKRGNDRRGYLLGKLAMYAFHGMHPEQEIHVVGDHVRDWTIPVTSHGHVPPEGLNELYNRVIGGIALSFTNITLVVEEMLAAGAIPVLNDTGHARAVLRHPDAVWSPASPGALAAALSEVVEAGDLPERAERAASHSARLGIGWDRAQDVVASTIVDAVERAAERPAASTGRTDPR</sequence>
<gene>
    <name evidence="2" type="ORF">QFZ26_001832</name>
</gene>
<name>A0ABU0R964_9MICO</name>
<reference evidence="2 3" key="1">
    <citation type="submission" date="2023-07" db="EMBL/GenBank/DDBJ databases">
        <title>Comparative genomics of wheat-associated soil bacteria to identify genetic determinants of phenazine resistance.</title>
        <authorList>
            <person name="Mouncey N."/>
        </authorList>
    </citation>
    <scope>NUCLEOTIDE SEQUENCE [LARGE SCALE GENOMIC DNA]</scope>
    <source>
        <strain evidence="2 3">V3I3</strain>
    </source>
</reference>